<evidence type="ECO:0000313" key="4">
    <source>
        <dbReference type="Proteomes" id="UP000183209"/>
    </source>
</evidence>
<sequence>MQELKIIPFKPEYAKDFKDINIEWLQKYFFVEQHDMEVLDHAETYIIGNGGHIFFAKHNDAIIGTVALIKIEEGIFELSKMGVVTEQRGLKVGQKLMQYALDFAREKKWKKLIIYSSTKLENAIHIYRKFGFKEIPVEDNCSYLRCDIKMELPITP</sequence>
<protein>
    <submittedName>
        <fullName evidence="3">Acetyltransferase (GNAT) domain-containing protein</fullName>
    </submittedName>
</protein>
<dbReference type="PANTHER" id="PTHR13947:SF37">
    <property type="entry name" value="LD18367P"/>
    <property type="match status" value="1"/>
</dbReference>
<dbReference type="CDD" id="cd04301">
    <property type="entry name" value="NAT_SF"/>
    <property type="match status" value="1"/>
</dbReference>
<keyword evidence="1 3" id="KW-0808">Transferase</keyword>
<dbReference type="PANTHER" id="PTHR13947">
    <property type="entry name" value="GNAT FAMILY N-ACETYLTRANSFERASE"/>
    <property type="match status" value="1"/>
</dbReference>
<dbReference type="PROSITE" id="PS51186">
    <property type="entry name" value="GNAT"/>
    <property type="match status" value="1"/>
</dbReference>
<dbReference type="InterPro" id="IPR000182">
    <property type="entry name" value="GNAT_dom"/>
</dbReference>
<evidence type="ECO:0000313" key="3">
    <source>
        <dbReference type="EMBL" id="SFT00544.1"/>
    </source>
</evidence>
<dbReference type="EMBL" id="FPAG01000007">
    <property type="protein sequence ID" value="SFT00544.1"/>
    <property type="molecule type" value="Genomic_DNA"/>
</dbReference>
<dbReference type="InterPro" id="IPR016181">
    <property type="entry name" value="Acyl_CoA_acyltransferase"/>
</dbReference>
<evidence type="ECO:0000259" key="2">
    <source>
        <dbReference type="PROSITE" id="PS51186"/>
    </source>
</evidence>
<gene>
    <name evidence="3" type="ORF">SAMN04487906_2458</name>
</gene>
<name>A0A1I6UGP1_9FLAO</name>
<reference evidence="3 4" key="1">
    <citation type="submission" date="2016-10" db="EMBL/GenBank/DDBJ databases">
        <authorList>
            <person name="de Groot N.N."/>
        </authorList>
    </citation>
    <scope>NUCLEOTIDE SEQUENCE [LARGE SCALE GENOMIC DNA]</scope>
    <source>
        <strain evidence="3 4">CGMCC 1.6114</strain>
    </source>
</reference>
<dbReference type="AlphaFoldDB" id="A0A1I6UGP1"/>
<dbReference type="Pfam" id="PF00583">
    <property type="entry name" value="Acetyltransf_1"/>
    <property type="match status" value="1"/>
</dbReference>
<organism evidence="3 4">
    <name type="scientific">Zhouia amylolytica</name>
    <dbReference type="NCBI Taxonomy" id="376730"/>
    <lineage>
        <taxon>Bacteria</taxon>
        <taxon>Pseudomonadati</taxon>
        <taxon>Bacteroidota</taxon>
        <taxon>Flavobacteriia</taxon>
        <taxon>Flavobacteriales</taxon>
        <taxon>Flavobacteriaceae</taxon>
        <taxon>Zhouia</taxon>
    </lineage>
</organism>
<dbReference type="OrthoDB" id="1431064at2"/>
<dbReference type="RefSeq" id="WP_074979156.1">
    <property type="nucleotide sequence ID" value="NZ_FPAG01000007.1"/>
</dbReference>
<proteinExistence type="predicted"/>
<dbReference type="Proteomes" id="UP000183209">
    <property type="component" value="Unassembled WGS sequence"/>
</dbReference>
<dbReference type="SUPFAM" id="SSF55729">
    <property type="entry name" value="Acyl-CoA N-acyltransferases (Nat)"/>
    <property type="match status" value="1"/>
</dbReference>
<feature type="domain" description="N-acetyltransferase" evidence="2">
    <location>
        <begin position="4"/>
        <end position="155"/>
    </location>
</feature>
<dbReference type="Gene3D" id="3.40.630.30">
    <property type="match status" value="1"/>
</dbReference>
<accession>A0A1I6UGP1</accession>
<dbReference type="GO" id="GO:0008080">
    <property type="term" value="F:N-acetyltransferase activity"/>
    <property type="evidence" value="ECO:0007669"/>
    <property type="project" value="InterPro"/>
</dbReference>
<evidence type="ECO:0000256" key="1">
    <source>
        <dbReference type="ARBA" id="ARBA00022679"/>
    </source>
</evidence>
<dbReference type="InterPro" id="IPR050769">
    <property type="entry name" value="NAT_camello-type"/>
</dbReference>